<proteinExistence type="predicted"/>
<keyword evidence="1" id="KW-1185">Reference proteome</keyword>
<organism evidence="1 2">
    <name type="scientific">Romanomermis culicivorax</name>
    <name type="common">Nematode worm</name>
    <dbReference type="NCBI Taxonomy" id="13658"/>
    <lineage>
        <taxon>Eukaryota</taxon>
        <taxon>Metazoa</taxon>
        <taxon>Ecdysozoa</taxon>
        <taxon>Nematoda</taxon>
        <taxon>Enoplea</taxon>
        <taxon>Dorylaimia</taxon>
        <taxon>Mermithida</taxon>
        <taxon>Mermithoidea</taxon>
        <taxon>Mermithidae</taxon>
        <taxon>Romanomermis</taxon>
    </lineage>
</organism>
<name>A0A915KNE5_ROMCU</name>
<evidence type="ECO:0000313" key="1">
    <source>
        <dbReference type="Proteomes" id="UP000887565"/>
    </source>
</evidence>
<reference evidence="2" key="1">
    <citation type="submission" date="2022-11" db="UniProtKB">
        <authorList>
            <consortium name="WormBaseParasite"/>
        </authorList>
    </citation>
    <scope>IDENTIFICATION</scope>
</reference>
<dbReference type="WBParaSite" id="nRc.2.0.1.t39282-RA">
    <property type="protein sequence ID" value="nRc.2.0.1.t39282-RA"/>
    <property type="gene ID" value="nRc.2.0.1.g39282"/>
</dbReference>
<dbReference type="AlphaFoldDB" id="A0A915KNE5"/>
<sequence>MEHYKTNSIYLNLPIKNFVLDLKVECIWNVDETELSTDAGCSKALCAKGVQNAHRIVAGEGRLMFTIVGCGNATGGSVPLLLVYGGKNLWDD</sequence>
<accession>A0A915KNE5</accession>
<dbReference type="Proteomes" id="UP000887565">
    <property type="component" value="Unplaced"/>
</dbReference>
<evidence type="ECO:0000313" key="2">
    <source>
        <dbReference type="WBParaSite" id="nRc.2.0.1.t39282-RA"/>
    </source>
</evidence>
<protein>
    <submittedName>
        <fullName evidence="2">Transposase</fullName>
    </submittedName>
</protein>